<dbReference type="Proteomes" id="UP000066284">
    <property type="component" value="Chromosome 1"/>
</dbReference>
<keyword evidence="2" id="KW-1185">Reference proteome</keyword>
<reference evidence="2" key="1">
    <citation type="submission" date="2015-09" db="EMBL/GenBank/DDBJ databases">
        <authorList>
            <person name="Daims H."/>
        </authorList>
    </citation>
    <scope>NUCLEOTIDE SEQUENCE [LARGE SCALE GENOMIC DNA]</scope>
</reference>
<proteinExistence type="predicted"/>
<dbReference type="STRING" id="1715989.NITINOP_1494"/>
<gene>
    <name evidence="1" type="ORF">NITINOP_1494</name>
</gene>
<name>A0A0S4KR45_9BACT</name>
<dbReference type="KEGG" id="nio:NITINOP_1494"/>
<dbReference type="RefSeq" id="WP_062484487.1">
    <property type="nucleotide sequence ID" value="NZ_LN885086.1"/>
</dbReference>
<protein>
    <submittedName>
        <fullName evidence="1">Uncharacterized protein</fullName>
    </submittedName>
</protein>
<evidence type="ECO:0000313" key="2">
    <source>
        <dbReference type="Proteomes" id="UP000066284"/>
    </source>
</evidence>
<sequence length="180" mass="20526">MLAALFGPFLLMDQVQAQIGLGQVGSLKRSPADIVKRYVRLDQKGARLDVMGFDVVSSYVNWKEEPAWDRVVLVHAVDVPEDHRKWEILDNLDVIIPVTFRVRGEVDLQTATFTPDNRTEEVRFRVKAVGNSWRIVEPKMPPHVGLTRMLNFVRQAGFETTDDAQRRLLASLESSLREGR</sequence>
<dbReference type="EMBL" id="LN885086">
    <property type="protein sequence ID" value="CUQ66469.1"/>
    <property type="molecule type" value="Genomic_DNA"/>
</dbReference>
<dbReference type="AlphaFoldDB" id="A0A0S4KR45"/>
<evidence type="ECO:0000313" key="1">
    <source>
        <dbReference type="EMBL" id="CUQ66469.1"/>
    </source>
</evidence>
<dbReference type="OrthoDB" id="9795159at2"/>
<accession>A0A0S4KR45</accession>
<organism evidence="1 2">
    <name type="scientific">Candidatus Nitrospira inopinata</name>
    <dbReference type="NCBI Taxonomy" id="1715989"/>
    <lineage>
        <taxon>Bacteria</taxon>
        <taxon>Pseudomonadati</taxon>
        <taxon>Nitrospirota</taxon>
        <taxon>Nitrospiria</taxon>
        <taxon>Nitrospirales</taxon>
        <taxon>Nitrospiraceae</taxon>
        <taxon>Nitrospira</taxon>
    </lineage>
</organism>